<dbReference type="Proteomes" id="UP000007054">
    <property type="component" value="Chromosome"/>
</dbReference>
<feature type="binding site" evidence="3">
    <location>
        <begin position="83"/>
        <end position="85"/>
    </location>
    <ligand>
        <name>biotin</name>
        <dbReference type="ChEBI" id="CHEBI:57586"/>
    </ligand>
</feature>
<dbReference type="InterPro" id="IPR036388">
    <property type="entry name" value="WH-like_DNA-bd_sf"/>
</dbReference>
<dbReference type="InterPro" id="IPR045864">
    <property type="entry name" value="aa-tRNA-synth_II/BPL/LPL"/>
</dbReference>
<keyword evidence="3" id="KW-0678">Repressor</keyword>
<dbReference type="SUPFAM" id="SSF46785">
    <property type="entry name" value="Winged helix' DNA-binding domain"/>
    <property type="match status" value="1"/>
</dbReference>
<dbReference type="InterPro" id="IPR030855">
    <property type="entry name" value="Bifunct_BirA"/>
</dbReference>
<keyword evidence="3" id="KW-0804">Transcription</keyword>
<dbReference type="Gene3D" id="2.30.30.100">
    <property type="match status" value="1"/>
</dbReference>
<comment type="function">
    <text evidence="3">Acts both as a biotin--[acetyl-CoA-carboxylase] ligase and a repressor.</text>
</comment>
<feature type="domain" description="BPL/LPL catalytic" evidence="4">
    <location>
        <begin position="57"/>
        <end position="250"/>
    </location>
</feature>
<dbReference type="NCBIfam" id="TIGR00121">
    <property type="entry name" value="birA_ligase"/>
    <property type="match status" value="1"/>
</dbReference>
<dbReference type="Pfam" id="PF02237">
    <property type="entry name" value="BPL_C"/>
    <property type="match status" value="1"/>
</dbReference>
<keyword evidence="3" id="KW-0238">DNA-binding</keyword>
<dbReference type="GO" id="GO:0005737">
    <property type="term" value="C:cytoplasm"/>
    <property type="evidence" value="ECO:0007669"/>
    <property type="project" value="TreeGrafter"/>
</dbReference>
<dbReference type="Pfam" id="PF03099">
    <property type="entry name" value="BPL_LplA_LipB"/>
    <property type="match status" value="1"/>
</dbReference>
<keyword evidence="6" id="KW-1185">Reference proteome</keyword>
<name>D4LEE1_RUMC1</name>
<dbReference type="GO" id="GO:0005524">
    <property type="term" value="F:ATP binding"/>
    <property type="evidence" value="ECO:0007669"/>
    <property type="project" value="UniProtKB-UniRule"/>
</dbReference>
<evidence type="ECO:0000256" key="2">
    <source>
        <dbReference type="ARBA" id="ARBA00023267"/>
    </source>
</evidence>
<dbReference type="EC" id="6.3.4.15" evidence="3"/>
<reference evidence="5" key="1">
    <citation type="submission" date="2010-03" db="EMBL/GenBank/DDBJ databases">
        <title>The genome sequence of Ruminococcus sp. 18P13.</title>
        <authorList>
            <consortium name="metaHIT consortium -- http://www.metahit.eu/"/>
            <person name="Pajon A."/>
            <person name="Turner K."/>
            <person name="Parkhill J."/>
            <person name="Bernalier A."/>
        </authorList>
    </citation>
    <scope>NUCLEOTIDE SEQUENCE [LARGE SCALE GENOMIC DNA]</scope>
    <source>
        <strain evidence="5">Type strain: 18P13</strain>
    </source>
</reference>
<evidence type="ECO:0000313" key="5">
    <source>
        <dbReference type="EMBL" id="CBL17986.1"/>
    </source>
</evidence>
<keyword evidence="3" id="KW-0547">Nucleotide-binding</keyword>
<protein>
    <recommendedName>
        <fullName evidence="3">Bifunctional ligase/repressor BirA</fullName>
    </recommendedName>
    <alternativeName>
        <fullName evidence="3">Biotin--[acetyl-CoA-carboxylase] ligase</fullName>
        <ecNumber evidence="3">6.3.4.15</ecNumber>
    </alternativeName>
    <alternativeName>
        <fullName evidence="3">Biotin--protein ligase</fullName>
    </alternativeName>
    <alternativeName>
        <fullName evidence="3">Biotin-[acetyl-CoA carboxylase] synthetase</fullName>
    </alternativeName>
</protein>
<gene>
    <name evidence="3" type="primary">birA</name>
    <name evidence="5" type="ordered locus">RUM_19500</name>
</gene>
<organism evidence="5 6">
    <name type="scientific">Ruminococcus champanellensis (strain DSM 18848 / JCM 17042 / KCTC 15320 / 18P13)</name>
    <dbReference type="NCBI Taxonomy" id="213810"/>
    <lineage>
        <taxon>Bacteria</taxon>
        <taxon>Bacillati</taxon>
        <taxon>Bacillota</taxon>
        <taxon>Clostridia</taxon>
        <taxon>Eubacteriales</taxon>
        <taxon>Oscillospiraceae</taxon>
        <taxon>Ruminococcus</taxon>
    </lineage>
</organism>
<dbReference type="HAMAP" id="MF_00978">
    <property type="entry name" value="Bifunct_BirA"/>
    <property type="match status" value="1"/>
</dbReference>
<evidence type="ECO:0000256" key="1">
    <source>
        <dbReference type="ARBA" id="ARBA00022598"/>
    </source>
</evidence>
<dbReference type="HOGENOM" id="CLU_051096_0_1_9"/>
<evidence type="ECO:0000256" key="3">
    <source>
        <dbReference type="HAMAP-Rule" id="MF_00978"/>
    </source>
</evidence>
<accession>D4LEE1</accession>
<feature type="binding site" evidence="3">
    <location>
        <position position="107"/>
    </location>
    <ligand>
        <name>biotin</name>
        <dbReference type="ChEBI" id="CHEBI:57586"/>
    </ligand>
</feature>
<dbReference type="GO" id="GO:0003677">
    <property type="term" value="F:DNA binding"/>
    <property type="evidence" value="ECO:0007669"/>
    <property type="project" value="UniProtKB-UniRule"/>
</dbReference>
<sequence>MELERAGGGFLSGTQLAQQLGVSRNAVWKAVQTLQKEGVPMQAVSNRGYAIPPAKAGLSAPGIYGHLADPKRYFLHVHDTVTSTNTLLRELAQQDAPEGTVVLANAQTAGRGRCGRVFYSPCRSGIYMSLLLRPKLPVEETLFITAAAAVSVADAINAAAGVRTRIKWVNDIYLQERKVCGILTEGALDLENGMLRYAVLGIGINIAPPEDGFPPELSGIAGSLFPDGQVPEGFADKLAAGVLSAFDARYRALPSHDFLTRYRDQSMLTGRQVTVVQGEREQEALVLGIDDACRLQVRYPDGSEAALSSGEVRIRPHLGEK</sequence>
<dbReference type="InterPro" id="IPR003142">
    <property type="entry name" value="BPL_C"/>
</dbReference>
<dbReference type="BioCyc" id="RCHA213810:RUM_RS09465-MONOMER"/>
<keyword evidence="3" id="KW-0805">Transcription regulation</keyword>
<dbReference type="SUPFAM" id="SSF55681">
    <property type="entry name" value="Class II aaRS and biotin synthetases"/>
    <property type="match status" value="1"/>
</dbReference>
<feature type="binding site" evidence="3">
    <location>
        <position position="178"/>
    </location>
    <ligand>
        <name>biotin</name>
        <dbReference type="ChEBI" id="CHEBI:57586"/>
    </ligand>
</feature>
<dbReference type="InterPro" id="IPR013196">
    <property type="entry name" value="HTH_11"/>
</dbReference>
<dbReference type="GO" id="GO:0016740">
    <property type="term" value="F:transferase activity"/>
    <property type="evidence" value="ECO:0007669"/>
    <property type="project" value="UniProtKB-ARBA"/>
</dbReference>
<reference evidence="5" key="2">
    <citation type="submission" date="2010-03" db="EMBL/GenBank/DDBJ databases">
        <authorList>
            <person name="Pajon A."/>
        </authorList>
    </citation>
    <scope>NUCLEOTIDE SEQUENCE</scope>
    <source>
        <strain evidence="5">Type strain: 18P13</strain>
    </source>
</reference>
<proteinExistence type="inferred from homology"/>
<dbReference type="CDD" id="cd16442">
    <property type="entry name" value="BPL"/>
    <property type="match status" value="1"/>
</dbReference>
<keyword evidence="2 3" id="KW-0092">Biotin</keyword>
<dbReference type="GO" id="GO:0004077">
    <property type="term" value="F:biotin--[biotin carboxyl-carrier protein] ligase activity"/>
    <property type="evidence" value="ECO:0007669"/>
    <property type="project" value="UniProtKB-UniRule"/>
</dbReference>
<dbReference type="InterPro" id="IPR004408">
    <property type="entry name" value="Biotin_CoA_COase_ligase"/>
</dbReference>
<feature type="binding site" evidence="3">
    <location>
        <begin position="111"/>
        <end position="113"/>
    </location>
    <ligand>
        <name>biotin</name>
        <dbReference type="ChEBI" id="CHEBI:57586"/>
    </ligand>
</feature>
<dbReference type="InterPro" id="IPR004143">
    <property type="entry name" value="BPL_LPL_catalytic"/>
</dbReference>
<dbReference type="KEGG" id="rch:RUM_19500"/>
<dbReference type="PROSITE" id="PS51733">
    <property type="entry name" value="BPL_LPL_CATALYTIC"/>
    <property type="match status" value="1"/>
</dbReference>
<dbReference type="PANTHER" id="PTHR12835">
    <property type="entry name" value="BIOTIN PROTEIN LIGASE"/>
    <property type="match status" value="1"/>
</dbReference>
<dbReference type="GO" id="GO:0009249">
    <property type="term" value="P:protein lipoylation"/>
    <property type="evidence" value="ECO:0007669"/>
    <property type="project" value="UniProtKB-ARBA"/>
</dbReference>
<comment type="similarity">
    <text evidence="3">Belongs to the biotin--protein ligase family.</text>
</comment>
<dbReference type="Gene3D" id="3.30.930.10">
    <property type="entry name" value="Bira Bifunctional Protein, Domain 2"/>
    <property type="match status" value="1"/>
</dbReference>
<dbReference type="GO" id="GO:0006355">
    <property type="term" value="P:regulation of DNA-templated transcription"/>
    <property type="evidence" value="ECO:0007669"/>
    <property type="project" value="UniProtKB-UniRule"/>
</dbReference>
<dbReference type="AlphaFoldDB" id="D4LEE1"/>
<evidence type="ECO:0000313" key="6">
    <source>
        <dbReference type="Proteomes" id="UP000007054"/>
    </source>
</evidence>
<dbReference type="Gene3D" id="1.10.10.10">
    <property type="entry name" value="Winged helix-like DNA-binding domain superfamily/Winged helix DNA-binding domain"/>
    <property type="match status" value="1"/>
</dbReference>
<dbReference type="STRING" id="213810.RUM_19500"/>
<dbReference type="PANTHER" id="PTHR12835:SF5">
    <property type="entry name" value="BIOTIN--PROTEIN LIGASE"/>
    <property type="match status" value="1"/>
</dbReference>
<dbReference type="PATRIC" id="fig|213810.4.peg.1849"/>
<dbReference type="InterPro" id="IPR036390">
    <property type="entry name" value="WH_DNA-bd_sf"/>
</dbReference>
<comment type="catalytic activity">
    <reaction evidence="3">
        <text>biotin + L-lysyl-[protein] + ATP = N(6)-biotinyl-L-lysyl-[protein] + AMP + diphosphate + H(+)</text>
        <dbReference type="Rhea" id="RHEA:11756"/>
        <dbReference type="Rhea" id="RHEA-COMP:9752"/>
        <dbReference type="Rhea" id="RHEA-COMP:10505"/>
        <dbReference type="ChEBI" id="CHEBI:15378"/>
        <dbReference type="ChEBI" id="CHEBI:29969"/>
        <dbReference type="ChEBI" id="CHEBI:30616"/>
        <dbReference type="ChEBI" id="CHEBI:33019"/>
        <dbReference type="ChEBI" id="CHEBI:57586"/>
        <dbReference type="ChEBI" id="CHEBI:83144"/>
        <dbReference type="ChEBI" id="CHEBI:456215"/>
        <dbReference type="EC" id="6.3.4.15"/>
    </reaction>
</comment>
<dbReference type="Pfam" id="PF08279">
    <property type="entry name" value="HTH_11"/>
    <property type="match status" value="1"/>
</dbReference>
<dbReference type="EMBL" id="FP929052">
    <property type="protein sequence ID" value="CBL17986.1"/>
    <property type="molecule type" value="Genomic_DNA"/>
</dbReference>
<evidence type="ECO:0000259" key="4">
    <source>
        <dbReference type="PROSITE" id="PS51733"/>
    </source>
</evidence>
<keyword evidence="3" id="KW-0067">ATP-binding</keyword>
<keyword evidence="1 3" id="KW-0436">Ligase</keyword>
<feature type="DNA-binding region" description="H-T-H motif" evidence="3">
    <location>
        <begin position="13"/>
        <end position="32"/>
    </location>
</feature>